<sequence>MKASNTTPPSLPDKQSPSDTRRSRNDNVWSRDAVTSSPGDHNQVSESPFNWLAHTSGMIGGRLYIGGDVGAMDSNGFKALSATESPEQRKQFNPQRAYARCHTVAHGNTYPFARKATVETFGSPTKCRRDAVLLLPPGMASVSISGTPSPKPVESNADQPSLIRRMSEGSGALTG</sequence>
<dbReference type="Proteomes" id="UP000070544">
    <property type="component" value="Unassembled WGS sequence"/>
</dbReference>
<feature type="region of interest" description="Disordered" evidence="1">
    <location>
        <begin position="139"/>
        <end position="175"/>
    </location>
</feature>
<feature type="compositionally biased region" description="Polar residues" evidence="1">
    <location>
        <begin position="33"/>
        <end position="48"/>
    </location>
</feature>
<dbReference type="EMBL" id="KQ965732">
    <property type="protein sequence ID" value="KXS21870.1"/>
    <property type="molecule type" value="Genomic_DNA"/>
</dbReference>
<evidence type="ECO:0000313" key="2">
    <source>
        <dbReference type="EMBL" id="KXS21870.1"/>
    </source>
</evidence>
<feature type="compositionally biased region" description="Polar residues" evidence="1">
    <location>
        <begin position="1"/>
        <end position="18"/>
    </location>
</feature>
<reference evidence="2 3" key="1">
    <citation type="journal article" date="2015" name="Genome Biol. Evol.">
        <title>Phylogenomic analyses indicate that early fungi evolved digesting cell walls of algal ancestors of land plants.</title>
        <authorList>
            <person name="Chang Y."/>
            <person name="Wang S."/>
            <person name="Sekimoto S."/>
            <person name="Aerts A.L."/>
            <person name="Choi C."/>
            <person name="Clum A."/>
            <person name="LaButti K.M."/>
            <person name="Lindquist E.A."/>
            <person name="Yee Ngan C."/>
            <person name="Ohm R.A."/>
            <person name="Salamov A.A."/>
            <person name="Grigoriev I.V."/>
            <person name="Spatafora J.W."/>
            <person name="Berbee M.L."/>
        </authorList>
    </citation>
    <scope>NUCLEOTIDE SEQUENCE [LARGE SCALE GENOMIC DNA]</scope>
    <source>
        <strain evidence="2 3">JEL478</strain>
    </source>
</reference>
<evidence type="ECO:0000313" key="3">
    <source>
        <dbReference type="Proteomes" id="UP000070544"/>
    </source>
</evidence>
<accession>A0A139AYU0</accession>
<proteinExistence type="predicted"/>
<organism evidence="2 3">
    <name type="scientific">Gonapodya prolifera (strain JEL478)</name>
    <name type="common">Monoblepharis prolifera</name>
    <dbReference type="NCBI Taxonomy" id="1344416"/>
    <lineage>
        <taxon>Eukaryota</taxon>
        <taxon>Fungi</taxon>
        <taxon>Fungi incertae sedis</taxon>
        <taxon>Chytridiomycota</taxon>
        <taxon>Chytridiomycota incertae sedis</taxon>
        <taxon>Monoblepharidomycetes</taxon>
        <taxon>Monoblepharidales</taxon>
        <taxon>Gonapodyaceae</taxon>
        <taxon>Gonapodya</taxon>
    </lineage>
</organism>
<evidence type="ECO:0000256" key="1">
    <source>
        <dbReference type="SAM" id="MobiDB-lite"/>
    </source>
</evidence>
<keyword evidence="3" id="KW-1185">Reference proteome</keyword>
<protein>
    <submittedName>
        <fullName evidence="2">Uncharacterized protein</fullName>
    </submittedName>
</protein>
<gene>
    <name evidence="2" type="ORF">M427DRAFT_51238</name>
</gene>
<feature type="region of interest" description="Disordered" evidence="1">
    <location>
        <begin position="1"/>
        <end position="48"/>
    </location>
</feature>
<feature type="non-terminal residue" evidence="2">
    <location>
        <position position="175"/>
    </location>
</feature>
<name>A0A139AYU0_GONPJ</name>
<dbReference type="AlphaFoldDB" id="A0A139AYU0"/>